<evidence type="ECO:0000256" key="1">
    <source>
        <dbReference type="ARBA" id="ARBA00004170"/>
    </source>
</evidence>
<comment type="caution">
    <text evidence="9">The sequence shown here is derived from an EMBL/GenBank/DDBJ whole genome shotgun (WGS) entry which is preliminary data.</text>
</comment>
<proteinExistence type="inferred from homology"/>
<evidence type="ECO:0000256" key="6">
    <source>
        <dbReference type="ARBA" id="ARBA00023136"/>
    </source>
</evidence>
<evidence type="ECO:0000256" key="5">
    <source>
        <dbReference type="ARBA" id="ARBA00023065"/>
    </source>
</evidence>
<dbReference type="Pfam" id="PF00231">
    <property type="entry name" value="ATP-synt"/>
    <property type="match status" value="1"/>
</dbReference>
<keyword evidence="7" id="KW-0139">CF(1)</keyword>
<dbReference type="InterPro" id="IPR035968">
    <property type="entry name" value="ATP_synth_F1_ATPase_gsu"/>
</dbReference>
<dbReference type="CDD" id="cd12151">
    <property type="entry name" value="F1-ATPase_gamma"/>
    <property type="match status" value="1"/>
</dbReference>
<protein>
    <recommendedName>
        <fullName evidence="10">F0F1 ATP synthase subunit gamma</fullName>
    </recommendedName>
</protein>
<feature type="non-terminal residue" evidence="9">
    <location>
        <position position="194"/>
    </location>
</feature>
<dbReference type="GO" id="GO:0045259">
    <property type="term" value="C:proton-transporting ATP synthase complex"/>
    <property type="evidence" value="ECO:0007669"/>
    <property type="project" value="UniProtKB-KW"/>
</dbReference>
<keyword evidence="8" id="KW-0066">ATP synthesis</keyword>
<keyword evidence="5" id="KW-0406">Ion transport</keyword>
<dbReference type="Gene3D" id="3.40.1380.10">
    <property type="match status" value="1"/>
</dbReference>
<dbReference type="GO" id="GO:0046933">
    <property type="term" value="F:proton-transporting ATP synthase activity, rotational mechanism"/>
    <property type="evidence" value="ECO:0007669"/>
    <property type="project" value="InterPro"/>
</dbReference>
<comment type="similarity">
    <text evidence="2">Belongs to the ATPase gamma chain family.</text>
</comment>
<comment type="subcellular location">
    <subcellularLocation>
        <location evidence="1">Membrane</location>
        <topology evidence="1">Peripheral membrane protein</topology>
    </subcellularLocation>
</comment>
<sequence length="194" mass="21420">MASTQVLRRRIRSVQGTQKICKAMEMIATTKMRRAQDQAVAGRPYAERISQVVADLAIQPKVNGEAHPLLQKREVKKIAIVHIATDRGLCGGLNANLNRLVANFILEQTVPVALITVGRKGRAFMLRSGQDIHAEFTGISDRPSLMETLPISRVVIDDYTNGDVDLVYVAYSRFVTTMVQQPTIEALLPVEPAV</sequence>
<evidence type="ECO:0008006" key="10">
    <source>
        <dbReference type="Google" id="ProtNLM"/>
    </source>
</evidence>
<evidence type="ECO:0000313" key="9">
    <source>
        <dbReference type="EMBL" id="GAF84106.1"/>
    </source>
</evidence>
<reference evidence="9" key="1">
    <citation type="journal article" date="2014" name="Front. Microbiol.">
        <title>High frequency of phylogenetically diverse reductive dehalogenase-homologous genes in deep subseafloor sedimentary metagenomes.</title>
        <authorList>
            <person name="Kawai M."/>
            <person name="Futagami T."/>
            <person name="Toyoda A."/>
            <person name="Takaki Y."/>
            <person name="Nishi S."/>
            <person name="Hori S."/>
            <person name="Arai W."/>
            <person name="Tsubouchi T."/>
            <person name="Morono Y."/>
            <person name="Uchiyama I."/>
            <person name="Ito T."/>
            <person name="Fujiyama A."/>
            <person name="Inagaki F."/>
            <person name="Takami H."/>
        </authorList>
    </citation>
    <scope>NUCLEOTIDE SEQUENCE</scope>
    <source>
        <strain evidence="9">Expedition CK06-06</strain>
    </source>
</reference>
<evidence type="ECO:0000256" key="4">
    <source>
        <dbReference type="ARBA" id="ARBA00022781"/>
    </source>
</evidence>
<dbReference type="SUPFAM" id="SSF52943">
    <property type="entry name" value="ATP synthase (F1-ATPase), gamma subunit"/>
    <property type="match status" value="1"/>
</dbReference>
<dbReference type="PRINTS" id="PR00126">
    <property type="entry name" value="ATPASEGAMMA"/>
</dbReference>
<keyword evidence="3" id="KW-0813">Transport</keyword>
<keyword evidence="4" id="KW-0375">Hydrogen ion transport</keyword>
<dbReference type="AlphaFoldDB" id="X0T9V3"/>
<accession>X0T9V3</accession>
<dbReference type="Gene3D" id="1.10.287.80">
    <property type="entry name" value="ATP synthase, gamma subunit, helix hairpin domain"/>
    <property type="match status" value="1"/>
</dbReference>
<evidence type="ECO:0000256" key="8">
    <source>
        <dbReference type="ARBA" id="ARBA00023310"/>
    </source>
</evidence>
<dbReference type="InterPro" id="IPR000131">
    <property type="entry name" value="ATP_synth_F1_gsu"/>
</dbReference>
<organism evidence="9">
    <name type="scientific">marine sediment metagenome</name>
    <dbReference type="NCBI Taxonomy" id="412755"/>
    <lineage>
        <taxon>unclassified sequences</taxon>
        <taxon>metagenomes</taxon>
        <taxon>ecological metagenomes</taxon>
    </lineage>
</organism>
<evidence type="ECO:0000256" key="3">
    <source>
        <dbReference type="ARBA" id="ARBA00022448"/>
    </source>
</evidence>
<dbReference type="PANTHER" id="PTHR11693:SF22">
    <property type="entry name" value="ATP SYNTHASE SUBUNIT GAMMA, MITOCHONDRIAL"/>
    <property type="match status" value="1"/>
</dbReference>
<name>X0T9V3_9ZZZZ</name>
<evidence type="ECO:0000256" key="2">
    <source>
        <dbReference type="ARBA" id="ARBA00007681"/>
    </source>
</evidence>
<gene>
    <name evidence="9" type="ORF">S01H1_09491</name>
</gene>
<dbReference type="EMBL" id="BARS01004850">
    <property type="protein sequence ID" value="GAF84106.1"/>
    <property type="molecule type" value="Genomic_DNA"/>
</dbReference>
<evidence type="ECO:0000256" key="7">
    <source>
        <dbReference type="ARBA" id="ARBA00023196"/>
    </source>
</evidence>
<keyword evidence="6" id="KW-0472">Membrane</keyword>
<dbReference type="PANTHER" id="PTHR11693">
    <property type="entry name" value="ATP SYNTHASE GAMMA CHAIN"/>
    <property type="match status" value="1"/>
</dbReference>